<dbReference type="Gene3D" id="1.25.10.10">
    <property type="entry name" value="Leucine-rich Repeat Variant"/>
    <property type="match status" value="1"/>
</dbReference>
<dbReference type="InParanoid" id="A0A0D1XZB5"/>
<dbReference type="AlphaFoldDB" id="A0A0D1XZB5"/>
<reference evidence="1 2" key="1">
    <citation type="submission" date="2015-01" db="EMBL/GenBank/DDBJ databases">
        <title>The Genome Sequence of Ochroconis gallopava CBS43764.</title>
        <authorList>
            <consortium name="The Broad Institute Genomics Platform"/>
            <person name="Cuomo C."/>
            <person name="de Hoog S."/>
            <person name="Gorbushina A."/>
            <person name="Stielow B."/>
            <person name="Teixiera M."/>
            <person name="Abouelleil A."/>
            <person name="Chapman S.B."/>
            <person name="Priest M."/>
            <person name="Young S.K."/>
            <person name="Wortman J."/>
            <person name="Nusbaum C."/>
            <person name="Birren B."/>
        </authorList>
    </citation>
    <scope>NUCLEOTIDE SEQUENCE [LARGE SCALE GENOMIC DNA]</scope>
    <source>
        <strain evidence="1 2">CBS 43764</strain>
    </source>
</reference>
<dbReference type="VEuPathDB" id="FungiDB:PV09_01084"/>
<sequence length="612" mass="67748">MEQFMRSIDSSKALSDEMHAELVQKFQESLKSENWDDVEAVVVASRQEDWREILAQRDILGVFLDHYVWIDVNPVQTRPLSLAIRLAANCCLASKELHAALAQHIDRIEQLLAISGICEVTVGLLANMLFDDNSVLEFSVLLEKGFQETIARQLAIHNLNTSHPMFETAVEIIDSLAEEDMEAKIPNVAATTAAVAHLIDFLFRASQASSDRSNNHRLVDILLRWTTSTEVRKEISQPLYQSSFYKLPQVYELTLHHSQEVLEENVENKRLISKFESILGEFASQSATAEKSDALSGSLFAKAAEWIQLTRRSPVSDKLCSTGYLILCNMCNDSFAVSAVHEHALHKIALAALLDSESSEVRQSAAAFLGNLFHPVANKETLLQAGIIQTIYKADENAAIRLMRRLLSNASGNLVTSITNGSQQNLPLLKDIINKLPDQKALQDGLREIQTDGNVPGTQALNSEQILTKDIASIYVITRRHTTLANQYITTSLIWSLVNLVLLGIRTSNAIDLSNGVFGLGLVLQSKDPLTGSFAKSTVEALQHGDGLLALKQVIEMARDDQANPVAKKVAENATNVLHRLVEELEKDDKLDDMTQKLNDVLKLGLDAKLES</sequence>
<gene>
    <name evidence="1" type="ORF">PV09_01084</name>
</gene>
<accession>A0A0D1XZB5</accession>
<evidence type="ECO:0000313" key="1">
    <source>
        <dbReference type="EMBL" id="KIW08151.1"/>
    </source>
</evidence>
<evidence type="ECO:0000313" key="2">
    <source>
        <dbReference type="Proteomes" id="UP000053259"/>
    </source>
</evidence>
<name>A0A0D1XZB5_9PEZI</name>
<proteinExistence type="predicted"/>
<dbReference type="RefSeq" id="XP_016218020.1">
    <property type="nucleotide sequence ID" value="XM_016353925.1"/>
</dbReference>
<dbReference type="InterPro" id="IPR011989">
    <property type="entry name" value="ARM-like"/>
</dbReference>
<dbReference type="HOGENOM" id="CLU_446327_0_0_1"/>
<organism evidence="1 2">
    <name type="scientific">Verruconis gallopava</name>
    <dbReference type="NCBI Taxonomy" id="253628"/>
    <lineage>
        <taxon>Eukaryota</taxon>
        <taxon>Fungi</taxon>
        <taxon>Dikarya</taxon>
        <taxon>Ascomycota</taxon>
        <taxon>Pezizomycotina</taxon>
        <taxon>Dothideomycetes</taxon>
        <taxon>Pleosporomycetidae</taxon>
        <taxon>Venturiales</taxon>
        <taxon>Sympoventuriaceae</taxon>
        <taxon>Verruconis</taxon>
    </lineage>
</organism>
<dbReference type="Proteomes" id="UP000053259">
    <property type="component" value="Unassembled WGS sequence"/>
</dbReference>
<dbReference type="InterPro" id="IPR016024">
    <property type="entry name" value="ARM-type_fold"/>
</dbReference>
<dbReference type="GeneID" id="27309057"/>
<dbReference type="SUPFAM" id="SSF48371">
    <property type="entry name" value="ARM repeat"/>
    <property type="match status" value="1"/>
</dbReference>
<keyword evidence="2" id="KW-1185">Reference proteome</keyword>
<protein>
    <submittedName>
        <fullName evidence="1">Uncharacterized protein</fullName>
    </submittedName>
</protein>
<dbReference type="EMBL" id="KN847531">
    <property type="protein sequence ID" value="KIW08151.1"/>
    <property type="molecule type" value="Genomic_DNA"/>
</dbReference>